<feature type="region of interest" description="Disordered" evidence="1">
    <location>
        <begin position="271"/>
        <end position="328"/>
    </location>
</feature>
<keyword evidence="3" id="KW-1185">Reference proteome</keyword>
<organism evidence="2 3">
    <name type="scientific">Lymnaea stagnalis</name>
    <name type="common">Great pond snail</name>
    <name type="synonym">Helix stagnalis</name>
    <dbReference type="NCBI Taxonomy" id="6523"/>
    <lineage>
        <taxon>Eukaryota</taxon>
        <taxon>Metazoa</taxon>
        <taxon>Spiralia</taxon>
        <taxon>Lophotrochozoa</taxon>
        <taxon>Mollusca</taxon>
        <taxon>Gastropoda</taxon>
        <taxon>Heterobranchia</taxon>
        <taxon>Euthyneura</taxon>
        <taxon>Panpulmonata</taxon>
        <taxon>Hygrophila</taxon>
        <taxon>Lymnaeoidea</taxon>
        <taxon>Lymnaeidae</taxon>
        <taxon>Lymnaea</taxon>
    </lineage>
</organism>
<dbReference type="EMBL" id="CAXITT010000191">
    <property type="protein sequence ID" value="CAL1535074.1"/>
    <property type="molecule type" value="Genomic_DNA"/>
</dbReference>
<reference evidence="2 3" key="1">
    <citation type="submission" date="2024-04" db="EMBL/GenBank/DDBJ databases">
        <authorList>
            <consortium name="Genoscope - CEA"/>
            <person name="William W."/>
        </authorList>
    </citation>
    <scope>NUCLEOTIDE SEQUENCE [LARGE SCALE GENOMIC DNA]</scope>
</reference>
<name>A0AAV2HR94_LYMST</name>
<evidence type="ECO:0000256" key="1">
    <source>
        <dbReference type="SAM" id="MobiDB-lite"/>
    </source>
</evidence>
<evidence type="ECO:0000313" key="3">
    <source>
        <dbReference type="Proteomes" id="UP001497497"/>
    </source>
</evidence>
<sequence length="333" mass="36072">MSVIMTKANPGLTCQLQAASHSQRRTQLDSADLVVLFISDLFISSQHLVEELHTVLCRQRTTKDRTILYLMQCDHNAAAPFYFHLLPFSISLDDNIWRRLERASSNKNPRYDVDIAGMAGTYRCTAAQNLALTAAAHDAAYVLSQAGSGSSVRCSLDNIACLESDLEGAQDDLVSAKDHIVMLTSFGHMMSRQHTISPSLKPVIKSSSPAGSDVNLFLTDSNDDVSSLPSEDVSSNISNNVEMSMSTIILTNEPSEIGSASENKAINQDQASTLGEKQPSRLDLNSHSTVDQINTGGRLPETTSGAPSTKGLQVQQQEQPTKRKQVSGTCCVL</sequence>
<dbReference type="Proteomes" id="UP001497497">
    <property type="component" value="Unassembled WGS sequence"/>
</dbReference>
<feature type="compositionally biased region" description="Polar residues" evidence="1">
    <location>
        <begin position="283"/>
        <end position="319"/>
    </location>
</feature>
<protein>
    <submittedName>
        <fullName evidence="2">Uncharacterized protein</fullName>
    </submittedName>
</protein>
<comment type="caution">
    <text evidence="2">The sequence shown here is derived from an EMBL/GenBank/DDBJ whole genome shotgun (WGS) entry which is preliminary data.</text>
</comment>
<accession>A0AAV2HR94</accession>
<gene>
    <name evidence="2" type="ORF">GSLYS_00009034001</name>
</gene>
<proteinExistence type="predicted"/>
<evidence type="ECO:0000313" key="2">
    <source>
        <dbReference type="EMBL" id="CAL1535074.1"/>
    </source>
</evidence>
<dbReference type="AlphaFoldDB" id="A0AAV2HR94"/>